<evidence type="ECO:0000313" key="4">
    <source>
        <dbReference type="RefSeq" id="XP_031551259.1"/>
    </source>
</evidence>
<feature type="compositionally biased region" description="Basic and acidic residues" evidence="1">
    <location>
        <begin position="183"/>
        <end position="197"/>
    </location>
</feature>
<gene>
    <name evidence="4" type="primary">LOC116288591</name>
</gene>
<feature type="compositionally biased region" description="Basic residues" evidence="1">
    <location>
        <begin position="170"/>
        <end position="182"/>
    </location>
</feature>
<dbReference type="InterPro" id="IPR003380">
    <property type="entry name" value="SKI/SNO/DAC"/>
</dbReference>
<evidence type="ECO:0000313" key="3">
    <source>
        <dbReference type="Proteomes" id="UP000515163"/>
    </source>
</evidence>
<dbReference type="SUPFAM" id="SSF46955">
    <property type="entry name" value="Putative DNA-binding domain"/>
    <property type="match status" value="1"/>
</dbReference>
<feature type="region of interest" description="Disordered" evidence="1">
    <location>
        <begin position="460"/>
        <end position="517"/>
    </location>
</feature>
<proteinExistence type="predicted"/>
<feature type="compositionally biased region" description="Basic and acidic residues" evidence="1">
    <location>
        <begin position="251"/>
        <end position="266"/>
    </location>
</feature>
<feature type="domain" description="SKI/SNO/DAC" evidence="2">
    <location>
        <begin position="5"/>
        <end position="103"/>
    </location>
</feature>
<keyword evidence="3" id="KW-1185">Reference proteome</keyword>
<dbReference type="KEGG" id="aten:116288591"/>
<feature type="region of interest" description="Disordered" evidence="1">
    <location>
        <begin position="122"/>
        <end position="203"/>
    </location>
</feature>
<dbReference type="InterPro" id="IPR037000">
    <property type="entry name" value="Ski_DNA-bd_sf"/>
</dbReference>
<dbReference type="InterPro" id="IPR009061">
    <property type="entry name" value="DNA-bd_dom_put_sf"/>
</dbReference>
<feature type="region of interest" description="Disordered" evidence="1">
    <location>
        <begin position="234"/>
        <end position="294"/>
    </location>
</feature>
<feature type="compositionally biased region" description="Polar residues" evidence="1">
    <location>
        <begin position="461"/>
        <end position="470"/>
    </location>
</feature>
<dbReference type="AlphaFoldDB" id="A0A6P8H4I4"/>
<evidence type="ECO:0000256" key="1">
    <source>
        <dbReference type="SAM" id="MobiDB-lite"/>
    </source>
</evidence>
<feature type="compositionally biased region" description="Basic and acidic residues" evidence="1">
    <location>
        <begin position="126"/>
        <end position="139"/>
    </location>
</feature>
<reference evidence="4" key="1">
    <citation type="submission" date="2025-08" db="UniProtKB">
        <authorList>
            <consortium name="RefSeq"/>
        </authorList>
    </citation>
    <scope>IDENTIFICATION</scope>
    <source>
        <tissue evidence="4">Tentacle</tissue>
    </source>
</reference>
<dbReference type="RefSeq" id="XP_031551259.1">
    <property type="nucleotide sequence ID" value="XM_031695399.1"/>
</dbReference>
<dbReference type="Gene3D" id="3.10.260.20">
    <property type="entry name" value="Ski"/>
    <property type="match status" value="1"/>
</dbReference>
<dbReference type="OrthoDB" id="5981910at2759"/>
<dbReference type="FunCoup" id="A0A6P8H4I4">
    <property type="interactions" value="158"/>
</dbReference>
<dbReference type="GeneID" id="116288591"/>
<dbReference type="Pfam" id="PF02437">
    <property type="entry name" value="Ski_Sno_DHD"/>
    <property type="match status" value="1"/>
</dbReference>
<dbReference type="InParanoid" id="A0A6P8H4I4"/>
<accession>A0A6P8H4I4</accession>
<dbReference type="Proteomes" id="UP000515163">
    <property type="component" value="Unplaced"/>
</dbReference>
<organism evidence="3 4">
    <name type="scientific">Actinia tenebrosa</name>
    <name type="common">Australian red waratah sea anemone</name>
    <dbReference type="NCBI Taxonomy" id="6105"/>
    <lineage>
        <taxon>Eukaryota</taxon>
        <taxon>Metazoa</taxon>
        <taxon>Cnidaria</taxon>
        <taxon>Anthozoa</taxon>
        <taxon>Hexacorallia</taxon>
        <taxon>Actiniaria</taxon>
        <taxon>Actiniidae</taxon>
        <taxon>Actinia</taxon>
    </lineage>
</organism>
<name>A0A6P8H4I4_ACTTE</name>
<protein>
    <submittedName>
        <fullName evidence="4">Uncharacterized protein LOC116288591</fullName>
    </submittedName>
</protein>
<sequence>MEESGEPNEVSKEQESCGRVSFREADLAYLVIDKERMFPLAELLASLFNNTARTTLFTRMEKIDTRRHFCNAEEIKLLKTVNGIHGSSAICTLIPEADVKKYCGVYVDRTIDLKQFAKGKKTRKLTAKDKGSRKSKVSESSKSTSAVNNDEENQMARNTSDDKDNIINPLKKKIRNTSSKRRVNGEAKVKDSRKEQNKLSNNESQALLGKVLDGKDSQLLSLSEHVTNGTQTVSLLSEPVVKPRNKRKAKDCKNHIEQNKRPRDTDEVLNTLYPSSKPSTENSDGNEGEVDSRCSSTVSLENSHSSCLNQCLTNANSEILFSDSSSNDSGFGSTATLGSTCRETSSSSAARGKPNEKLGLAMPKKIKLTLPSPTKLDKNKATKRIKLQKGLDCKNMSKQVDPSLSPPALVIKRQNNTWQVETKTEIESKAKIPRKILKTAKKKLKWSSAETLKCRALHLENGTSNGQTMSKNERRKKQQFSDKANGALSEERNAVKKKRMGQKRPRNGALLQGSTLDPFTASNDPMTNFYLKGKNKGLARKSGRKKDKHSEKMRISQTLDKVKVAHSSNIAMTTSAGSSLTSSSKRISNASKTFKVNKNFKFMSSFSGFPFLSMRDGDLSPTYSMSVPDNIKKPSSLPLWKWHLGAPVVRHDPKGKSNFT</sequence>
<feature type="compositionally biased region" description="Basic residues" evidence="1">
    <location>
        <begin position="495"/>
        <end position="506"/>
    </location>
</feature>
<evidence type="ECO:0000259" key="2">
    <source>
        <dbReference type="Pfam" id="PF02437"/>
    </source>
</evidence>
<feature type="compositionally biased region" description="Polar residues" evidence="1">
    <location>
        <begin position="272"/>
        <end position="283"/>
    </location>
</feature>